<proteinExistence type="predicted"/>
<dbReference type="OrthoDB" id="117873at2759"/>
<evidence type="ECO:0000313" key="2">
    <source>
        <dbReference type="EMBL" id="OWZ07309.1"/>
    </source>
</evidence>
<feature type="domain" description="PiggyBac transposable element-derived protein" evidence="1">
    <location>
        <begin position="1"/>
        <end position="259"/>
    </location>
</feature>
<dbReference type="EMBL" id="NBNE01003591">
    <property type="protein sequence ID" value="OWZ07309.1"/>
    <property type="molecule type" value="Genomic_DNA"/>
</dbReference>
<dbReference type="PANTHER" id="PTHR46599">
    <property type="entry name" value="PIGGYBAC TRANSPOSABLE ELEMENT-DERIVED PROTEIN 4"/>
    <property type="match status" value="1"/>
</dbReference>
<dbReference type="AlphaFoldDB" id="A0A225VQK9"/>
<sequence>MQQRFLAGWTPSSSFSFDEGVMPSTYMRNTTRIFMPDKPHRYGTKIFMMCDSRSAYCHIFELYAGKRAGGDGATASVDNKTGAAAVIRNLKIVLDGVNGRPPWHVIVIDRFYSSVVLAVELLRLNVYVIGTVMTNLLGFNKAVKESRKTRPANIPRGSFTFSRSVSVPSLIAFHWWDRKPVHYLGNMASATIGRKVKQIGDITVAFPAVVSDYQRGMGGVDVHDQLCLQRYSLQMSTKFVKYYKSLFLGFVDLALVNSYISHRETARIFGSITMSRCEWYRVLQNQLLQLRPVYFAGVVVTPLPTIQKRKRAIRVVHAPEQSEAWVTASGIKKRHQRSCKVCALLRTNKKKKSFATTYFCERCSLDDAKLWLGNKIRREYKGQSRDLLSGTRTLETGKQFHLPWVSELYCVVLVKRQVNARKLDGSFAFEWEGDGDDKKSDNDCEQE</sequence>
<dbReference type="PANTHER" id="PTHR46599:SF3">
    <property type="entry name" value="PIGGYBAC TRANSPOSABLE ELEMENT-DERIVED PROTEIN 4"/>
    <property type="match status" value="1"/>
</dbReference>
<evidence type="ECO:0000259" key="1">
    <source>
        <dbReference type="Pfam" id="PF13843"/>
    </source>
</evidence>
<evidence type="ECO:0000313" key="3">
    <source>
        <dbReference type="Proteomes" id="UP000198211"/>
    </source>
</evidence>
<dbReference type="Pfam" id="PF13843">
    <property type="entry name" value="DDE_Tnp_1_7"/>
    <property type="match status" value="1"/>
</dbReference>
<protein>
    <recommendedName>
        <fullName evidence="1">PiggyBac transposable element-derived protein domain-containing protein</fullName>
    </recommendedName>
</protein>
<accession>A0A225VQK9</accession>
<comment type="caution">
    <text evidence="2">The sequence shown here is derived from an EMBL/GenBank/DDBJ whole genome shotgun (WGS) entry which is preliminary data.</text>
</comment>
<organism evidence="2 3">
    <name type="scientific">Phytophthora megakarya</name>
    <dbReference type="NCBI Taxonomy" id="4795"/>
    <lineage>
        <taxon>Eukaryota</taxon>
        <taxon>Sar</taxon>
        <taxon>Stramenopiles</taxon>
        <taxon>Oomycota</taxon>
        <taxon>Peronosporomycetes</taxon>
        <taxon>Peronosporales</taxon>
        <taxon>Peronosporaceae</taxon>
        <taxon>Phytophthora</taxon>
    </lineage>
</organism>
<dbReference type="STRING" id="4795.A0A225VQK9"/>
<reference evidence="3" key="1">
    <citation type="submission" date="2017-03" db="EMBL/GenBank/DDBJ databases">
        <title>Phytopthora megakarya and P. palmivora, two closely related causual agents of cacao black pod achieved similar genome size and gene model numbers by different mechanisms.</title>
        <authorList>
            <person name="Ali S."/>
            <person name="Shao J."/>
            <person name="Larry D.J."/>
            <person name="Kronmiller B."/>
            <person name="Shen D."/>
            <person name="Strem M.D."/>
            <person name="Melnick R.L."/>
            <person name="Guiltinan M.J."/>
            <person name="Tyler B.M."/>
            <person name="Meinhardt L.W."/>
            <person name="Bailey B.A."/>
        </authorList>
    </citation>
    <scope>NUCLEOTIDE SEQUENCE [LARGE SCALE GENOMIC DNA]</scope>
    <source>
        <strain evidence="3">zdho120</strain>
    </source>
</reference>
<dbReference type="InterPro" id="IPR029526">
    <property type="entry name" value="PGBD"/>
</dbReference>
<dbReference type="Proteomes" id="UP000198211">
    <property type="component" value="Unassembled WGS sequence"/>
</dbReference>
<name>A0A225VQK9_9STRA</name>
<keyword evidence="3" id="KW-1185">Reference proteome</keyword>
<gene>
    <name evidence="2" type="ORF">PHMEG_00020312</name>
</gene>